<evidence type="ECO:0000313" key="4">
    <source>
        <dbReference type="EMBL" id="MBF6058841.1"/>
    </source>
</evidence>
<dbReference type="SMART" id="SM00382">
    <property type="entry name" value="AAA"/>
    <property type="match status" value="1"/>
</dbReference>
<keyword evidence="2 4" id="KW-0067">ATP-binding</keyword>
<proteinExistence type="predicted"/>
<accession>A0ABS0BYG1</accession>
<dbReference type="Proteomes" id="UP001193680">
    <property type="component" value="Unassembled WGS sequence"/>
</dbReference>
<dbReference type="Gene3D" id="3.40.50.300">
    <property type="entry name" value="P-loop containing nucleotide triphosphate hydrolases"/>
    <property type="match status" value="1"/>
</dbReference>
<keyword evidence="5" id="KW-1185">Reference proteome</keyword>
<dbReference type="PANTHER" id="PTHR43119">
    <property type="entry name" value="ABC TRANSPORT PROTEIN ATP-BINDING COMPONENT-RELATED"/>
    <property type="match status" value="1"/>
</dbReference>
<sequence>MSSPVSLMVRSQQVWMLSGISGTGKSRFLKALADLIVHQGSASLQGRSMNSISADKWRRKVMYFSAETAWWSDKVAAHFEQLPAEEVIRRLGLQPSILQSNPDDLSSGEKQRLALLRGLQYQPQVLLLDEVTANLDHQSTLKVEGLLQDYLQDLPQQCAILWISHSPQQIERMMSLGCHLEFNPPSTAAGESK</sequence>
<dbReference type="EMBL" id="JACBGI020000029">
    <property type="protein sequence ID" value="MBF6058841.1"/>
    <property type="molecule type" value="Genomic_DNA"/>
</dbReference>
<reference evidence="4 5" key="1">
    <citation type="submission" date="2020-11" db="EMBL/GenBank/DDBJ databases">
        <title>Sulfur oxidizing isolate from Hospital Hole Sinkhole.</title>
        <authorList>
            <person name="Scott K.M."/>
        </authorList>
    </citation>
    <scope>NUCLEOTIDE SEQUENCE [LARGE SCALE GENOMIC DNA]</scope>
    <source>
        <strain evidence="4 5">HH1</strain>
    </source>
</reference>
<protein>
    <submittedName>
        <fullName evidence="4">ATP-binding cassette domain-containing protein</fullName>
    </submittedName>
</protein>
<comment type="caution">
    <text evidence="4">The sequence shown here is derived from an EMBL/GenBank/DDBJ whole genome shotgun (WGS) entry which is preliminary data.</text>
</comment>
<evidence type="ECO:0000259" key="3">
    <source>
        <dbReference type="SMART" id="SM00382"/>
    </source>
</evidence>
<dbReference type="SUPFAM" id="SSF52540">
    <property type="entry name" value="P-loop containing nucleoside triphosphate hydrolases"/>
    <property type="match status" value="1"/>
</dbReference>
<evidence type="ECO:0000256" key="2">
    <source>
        <dbReference type="ARBA" id="ARBA00022840"/>
    </source>
</evidence>
<dbReference type="InterPro" id="IPR027417">
    <property type="entry name" value="P-loop_NTPase"/>
</dbReference>
<dbReference type="PANTHER" id="PTHR43119:SF1">
    <property type="entry name" value="ABC TRANSPORTER DOMAIN-CONTAINING PROTEIN"/>
    <property type="match status" value="1"/>
</dbReference>
<feature type="domain" description="AAA+ ATPase" evidence="3">
    <location>
        <begin position="11"/>
        <end position="186"/>
    </location>
</feature>
<gene>
    <name evidence="4" type="ORF">H8792_010855</name>
</gene>
<keyword evidence="1" id="KW-0547">Nucleotide-binding</keyword>
<dbReference type="InterPro" id="IPR003593">
    <property type="entry name" value="AAA+_ATPase"/>
</dbReference>
<name>A0ABS0BYG1_9GAMM</name>
<evidence type="ECO:0000256" key="1">
    <source>
        <dbReference type="ARBA" id="ARBA00022741"/>
    </source>
</evidence>
<dbReference type="GO" id="GO:0005524">
    <property type="term" value="F:ATP binding"/>
    <property type="evidence" value="ECO:0007669"/>
    <property type="project" value="UniProtKB-KW"/>
</dbReference>
<evidence type="ECO:0000313" key="5">
    <source>
        <dbReference type="Proteomes" id="UP001193680"/>
    </source>
</evidence>
<dbReference type="InterPro" id="IPR003439">
    <property type="entry name" value="ABC_transporter-like_ATP-bd"/>
</dbReference>
<dbReference type="Pfam" id="PF00005">
    <property type="entry name" value="ABC_tran"/>
    <property type="match status" value="1"/>
</dbReference>
<organism evidence="4 5">
    <name type="scientific">Thiomicrorhabdus heinhorstiae</name>
    <dbReference type="NCBI Taxonomy" id="2748010"/>
    <lineage>
        <taxon>Bacteria</taxon>
        <taxon>Pseudomonadati</taxon>
        <taxon>Pseudomonadota</taxon>
        <taxon>Gammaproteobacteria</taxon>
        <taxon>Thiotrichales</taxon>
        <taxon>Piscirickettsiaceae</taxon>
        <taxon>Thiomicrorhabdus</taxon>
    </lineage>
</organism>